<dbReference type="EMBL" id="CP014136">
    <property type="protein sequence ID" value="ATA21520.1"/>
    <property type="molecule type" value="Genomic_DNA"/>
</dbReference>
<accession>A0A250B5K9</accession>
<dbReference type="KEGG" id="gqu:AWC35_20425"/>
<keyword evidence="2 3" id="KW-0732">Signal</keyword>
<dbReference type="AlphaFoldDB" id="A0A250B5K9"/>
<dbReference type="RefSeq" id="WP_095848101.1">
    <property type="nucleotide sequence ID" value="NZ_CAMKXY010000084.1"/>
</dbReference>
<sequence length="224" mass="24662" precursor="true">MKFGLVVAGLLSLWLSAPAVATTLKLSPDIDLLVVDGRQMTGSLLKGADSLELDSGEHQLLFKVVKTVTSSSHGPITYTSQPLIVTFNAHNTRMVSFELPRIDSARDGLQFNHALNYQLVDDSGKKLATKNDKLAANPGADLEKTMIAYNGQKHAASVPAFAHLRASTPIPPPGVTPPGQKSITLKEAYVSEQMLQYWFQQADRDTQKRFLRWANQYTENRETP</sequence>
<organism evidence="4 5">
    <name type="scientific">Gibbsiella quercinecans</name>
    <dbReference type="NCBI Taxonomy" id="929813"/>
    <lineage>
        <taxon>Bacteria</taxon>
        <taxon>Pseudomonadati</taxon>
        <taxon>Pseudomonadota</taxon>
        <taxon>Gammaproteobacteria</taxon>
        <taxon>Enterobacterales</taxon>
        <taxon>Yersiniaceae</taxon>
        <taxon>Gibbsiella</taxon>
    </lineage>
</organism>
<evidence type="ECO:0000313" key="5">
    <source>
        <dbReference type="Proteomes" id="UP000217182"/>
    </source>
</evidence>
<comment type="similarity">
    <text evidence="1 3">Belongs to the UPF0319 family.</text>
</comment>
<dbReference type="PANTHER" id="PTHR38108">
    <property type="entry name" value="UPF0319 PROTEIN YCCT"/>
    <property type="match status" value="1"/>
</dbReference>
<proteinExistence type="inferred from homology"/>
<dbReference type="Pfam" id="PF09829">
    <property type="entry name" value="DUF2057"/>
    <property type="match status" value="1"/>
</dbReference>
<keyword evidence="5" id="KW-1185">Reference proteome</keyword>
<reference evidence="4 5" key="1">
    <citation type="submission" date="2016-01" db="EMBL/GenBank/DDBJ databases">
        <authorList>
            <person name="Oliw E.H."/>
        </authorList>
    </citation>
    <scope>NUCLEOTIDE SEQUENCE [LARGE SCALE GENOMIC DNA]</scope>
    <source>
        <strain evidence="4 5">FRB97</strain>
    </source>
</reference>
<evidence type="ECO:0000256" key="2">
    <source>
        <dbReference type="ARBA" id="ARBA00022729"/>
    </source>
</evidence>
<evidence type="ECO:0000256" key="3">
    <source>
        <dbReference type="HAMAP-Rule" id="MF_00789"/>
    </source>
</evidence>
<evidence type="ECO:0000256" key="1">
    <source>
        <dbReference type="ARBA" id="ARBA00008490"/>
    </source>
</evidence>
<feature type="signal peptide" evidence="3">
    <location>
        <begin position="1"/>
        <end position="21"/>
    </location>
</feature>
<dbReference type="Proteomes" id="UP000217182">
    <property type="component" value="Chromosome"/>
</dbReference>
<name>A0A250B5K9_9GAMM</name>
<protein>
    <recommendedName>
        <fullName evidence="3">UPF0319 protein AWC35_20425</fullName>
    </recommendedName>
</protein>
<gene>
    <name evidence="4" type="ORF">AWC35_20425</name>
</gene>
<feature type="chain" id="PRO_5013412606" description="UPF0319 protein AWC35_20425" evidence="3">
    <location>
        <begin position="22"/>
        <end position="224"/>
    </location>
</feature>
<dbReference type="InterPro" id="IPR018635">
    <property type="entry name" value="UPF0319"/>
</dbReference>
<evidence type="ECO:0000313" key="4">
    <source>
        <dbReference type="EMBL" id="ATA21520.1"/>
    </source>
</evidence>
<dbReference type="HAMAP" id="MF_00789">
    <property type="entry name" value="UPF0319"/>
    <property type="match status" value="1"/>
</dbReference>
<dbReference type="OrthoDB" id="6428208at2"/>
<dbReference type="NCBIfam" id="NF002967">
    <property type="entry name" value="PRK03641.1"/>
    <property type="match status" value="1"/>
</dbReference>
<dbReference type="PANTHER" id="PTHR38108:SF1">
    <property type="entry name" value="UPF0319 PROTEIN YCCT"/>
    <property type="match status" value="1"/>
</dbReference>